<evidence type="ECO:0000256" key="3">
    <source>
        <dbReference type="PROSITE-ProRule" id="PRU00169"/>
    </source>
</evidence>
<evidence type="ECO:0000313" key="6">
    <source>
        <dbReference type="EMBL" id="GFE65420.1"/>
    </source>
</evidence>
<dbReference type="InterPro" id="IPR029787">
    <property type="entry name" value="Nucleotide_cyclase"/>
</dbReference>
<accession>A0A6N6JHV5</accession>
<dbReference type="CDD" id="cd01949">
    <property type="entry name" value="GGDEF"/>
    <property type="match status" value="1"/>
</dbReference>
<comment type="catalytic activity">
    <reaction evidence="2">
        <text>2 GTP = 3',3'-c-di-GMP + 2 diphosphate</text>
        <dbReference type="Rhea" id="RHEA:24898"/>
        <dbReference type="ChEBI" id="CHEBI:33019"/>
        <dbReference type="ChEBI" id="CHEBI:37565"/>
        <dbReference type="ChEBI" id="CHEBI:58805"/>
        <dbReference type="EC" id="2.7.7.65"/>
    </reaction>
</comment>
<dbReference type="InterPro" id="IPR000160">
    <property type="entry name" value="GGDEF_dom"/>
</dbReference>
<evidence type="ECO:0000259" key="4">
    <source>
        <dbReference type="PROSITE" id="PS50110"/>
    </source>
</evidence>
<dbReference type="FunFam" id="3.30.70.270:FF:000001">
    <property type="entry name" value="Diguanylate cyclase domain protein"/>
    <property type="match status" value="1"/>
</dbReference>
<dbReference type="EC" id="2.7.7.65" evidence="1"/>
<dbReference type="PROSITE" id="PS50887">
    <property type="entry name" value="GGDEF"/>
    <property type="match status" value="1"/>
</dbReference>
<keyword evidence="7" id="KW-1185">Reference proteome</keyword>
<dbReference type="SMART" id="SM00267">
    <property type="entry name" value="GGDEF"/>
    <property type="match status" value="1"/>
</dbReference>
<feature type="domain" description="GGDEF" evidence="5">
    <location>
        <begin position="327"/>
        <end position="461"/>
    </location>
</feature>
<dbReference type="InterPro" id="IPR043128">
    <property type="entry name" value="Rev_trsase/Diguanyl_cyclase"/>
</dbReference>
<dbReference type="SUPFAM" id="SSF52172">
    <property type="entry name" value="CheY-like"/>
    <property type="match status" value="1"/>
</dbReference>
<dbReference type="InterPro" id="IPR050469">
    <property type="entry name" value="Diguanylate_Cyclase"/>
</dbReference>
<dbReference type="RefSeq" id="WP_159807331.1">
    <property type="nucleotide sequence ID" value="NZ_BLJE01000002.1"/>
</dbReference>
<protein>
    <recommendedName>
        <fullName evidence="1">diguanylate cyclase</fullName>
        <ecNumber evidence="1">2.7.7.65</ecNumber>
    </recommendedName>
</protein>
<reference evidence="6 7" key="1">
    <citation type="submission" date="2019-12" db="EMBL/GenBank/DDBJ databases">
        <title>Litoreibacter badius sp. nov., a novel bacteriochlorophyll a-containing bacterium in the genus Litoreibacter.</title>
        <authorList>
            <person name="Kanamuro M."/>
            <person name="Takabe Y."/>
            <person name="Mori K."/>
            <person name="Takaichi S."/>
            <person name="Hanada S."/>
        </authorList>
    </citation>
    <scope>NUCLEOTIDE SEQUENCE [LARGE SCALE GENOMIC DNA]</scope>
    <source>
        <strain evidence="6 7">K6</strain>
    </source>
</reference>
<feature type="modified residue" description="4-aspartylphosphate" evidence="3">
    <location>
        <position position="53"/>
    </location>
</feature>
<evidence type="ECO:0000313" key="7">
    <source>
        <dbReference type="Proteomes" id="UP000436822"/>
    </source>
</evidence>
<organism evidence="6 7">
    <name type="scientific">Litoreibacter roseus</name>
    <dbReference type="NCBI Taxonomy" id="2601869"/>
    <lineage>
        <taxon>Bacteria</taxon>
        <taxon>Pseudomonadati</taxon>
        <taxon>Pseudomonadota</taxon>
        <taxon>Alphaproteobacteria</taxon>
        <taxon>Rhodobacterales</taxon>
        <taxon>Roseobacteraceae</taxon>
        <taxon>Litoreibacter</taxon>
    </lineage>
</organism>
<proteinExistence type="predicted"/>
<dbReference type="SUPFAM" id="SSF55073">
    <property type="entry name" value="Nucleotide cyclase"/>
    <property type="match status" value="1"/>
</dbReference>
<dbReference type="OrthoDB" id="9812260at2"/>
<comment type="caution">
    <text evidence="6">The sequence shown here is derived from an EMBL/GenBank/DDBJ whole genome shotgun (WGS) entry which is preliminary data.</text>
</comment>
<dbReference type="Gene3D" id="3.30.70.270">
    <property type="match status" value="1"/>
</dbReference>
<dbReference type="NCBIfam" id="TIGR00254">
    <property type="entry name" value="GGDEF"/>
    <property type="match status" value="1"/>
</dbReference>
<name>A0A6N6JHV5_9RHOB</name>
<dbReference type="InterPro" id="IPR001789">
    <property type="entry name" value="Sig_transdc_resp-reg_receiver"/>
</dbReference>
<feature type="domain" description="Response regulatory" evidence="4">
    <location>
        <begin position="4"/>
        <end position="121"/>
    </location>
</feature>
<dbReference type="PANTHER" id="PTHR45138">
    <property type="entry name" value="REGULATORY COMPONENTS OF SENSORY TRANSDUCTION SYSTEM"/>
    <property type="match status" value="1"/>
</dbReference>
<dbReference type="InterPro" id="IPR011006">
    <property type="entry name" value="CheY-like_superfamily"/>
</dbReference>
<dbReference type="GO" id="GO:0052621">
    <property type="term" value="F:diguanylate cyclase activity"/>
    <property type="evidence" value="ECO:0007669"/>
    <property type="project" value="UniProtKB-EC"/>
</dbReference>
<sequence length="463" mass="50290">MTGTVIHLDAIATNRIVLKAMLGRAHYDVLSLEHADPESVLSLARSAEALIVDQSYDGGAGLALCAAIKRDPALRDLPVILTSPLQGTEISAAEAFSNGADDYLPRPFDDQVFLARLRNLIGARERLRHLIDHLDPVEEEAPLDDLPQGRVALLATEVALAQHHQHGLSLLLETPLRQLNASDLMMPCDGSSGYDVIVIACRLREVRSQLMLLSDLRTRSPSRDAAVIMMVHDDDGMGVPHAPLSALAVEAMGLGASDFLTPEFSVIETVARINARLAGKLREDQLRARIQTSLRDACIDPLTGLHNRRYAMTRLGQIRHQASAQGSEFAVLMLDIDHFKTINDRHGHSAGDSVLRMLARALKRNLRDTDLLARIGGEEFLIALPKTSANEARHTADRLLAITKALNYRAAVPHMAQPVTLSIGLSMSGESCETGELMARADTALYHAKSAGRDRVTESAVAA</sequence>
<dbReference type="PANTHER" id="PTHR45138:SF9">
    <property type="entry name" value="DIGUANYLATE CYCLASE DGCM-RELATED"/>
    <property type="match status" value="1"/>
</dbReference>
<dbReference type="EMBL" id="BLJE01000002">
    <property type="protein sequence ID" value="GFE65420.1"/>
    <property type="molecule type" value="Genomic_DNA"/>
</dbReference>
<dbReference type="PROSITE" id="PS50110">
    <property type="entry name" value="RESPONSE_REGULATORY"/>
    <property type="match status" value="1"/>
</dbReference>
<dbReference type="Pfam" id="PF00990">
    <property type="entry name" value="GGDEF"/>
    <property type="match status" value="1"/>
</dbReference>
<evidence type="ECO:0000259" key="5">
    <source>
        <dbReference type="PROSITE" id="PS50887"/>
    </source>
</evidence>
<evidence type="ECO:0000256" key="1">
    <source>
        <dbReference type="ARBA" id="ARBA00012528"/>
    </source>
</evidence>
<dbReference type="Gene3D" id="3.40.50.2300">
    <property type="match status" value="1"/>
</dbReference>
<dbReference type="SMART" id="SM00448">
    <property type="entry name" value="REC"/>
    <property type="match status" value="1"/>
</dbReference>
<dbReference type="GO" id="GO:0000160">
    <property type="term" value="P:phosphorelay signal transduction system"/>
    <property type="evidence" value="ECO:0007669"/>
    <property type="project" value="InterPro"/>
</dbReference>
<dbReference type="Proteomes" id="UP000436822">
    <property type="component" value="Unassembled WGS sequence"/>
</dbReference>
<keyword evidence="3" id="KW-0597">Phosphoprotein</keyword>
<dbReference type="Pfam" id="PF00072">
    <property type="entry name" value="Response_reg"/>
    <property type="match status" value="1"/>
</dbReference>
<gene>
    <name evidence="6" type="ORF">KIN_24940</name>
</gene>
<evidence type="ECO:0000256" key="2">
    <source>
        <dbReference type="ARBA" id="ARBA00034247"/>
    </source>
</evidence>
<dbReference type="AlphaFoldDB" id="A0A6N6JHV5"/>